<evidence type="ECO:0008006" key="3">
    <source>
        <dbReference type="Google" id="ProtNLM"/>
    </source>
</evidence>
<dbReference type="Proteomes" id="UP000005952">
    <property type="component" value="Chromosome"/>
</dbReference>
<accession>N0B1C0</accession>
<dbReference type="AlphaFoldDB" id="N0B1C0"/>
<proteinExistence type="predicted"/>
<name>N0B1C0_9HYPH</name>
<sequence length="125" mass="14221">MFKQRSVVMKSYLAVFLGKPEAMETWKKLPEAKRKEREQAGMAAWHKWVADHKDAITEMGTPLGKTKRADKNGITDTRNELGAWTVVKANSQDEAAKLFLNHPHFTIFPGDRVEVMECLPIPTIQ</sequence>
<reference evidence="1 2" key="1">
    <citation type="journal article" date="2013" name="Genome Announc.">
        <title>Genome sequences for three denitrifying bacterial strains isolated from a uranium- and nitrate-contaminated subsurface environment.</title>
        <authorList>
            <person name="Venkatramanan R."/>
            <person name="Prakash O."/>
            <person name="Woyke T."/>
            <person name="Chain P."/>
            <person name="Goodwin L.A."/>
            <person name="Watson D."/>
            <person name="Brooks S."/>
            <person name="Kostka J.E."/>
            <person name="Green S.J."/>
        </authorList>
    </citation>
    <scope>NUCLEOTIDE SEQUENCE [LARGE SCALE GENOMIC DNA]</scope>
    <source>
        <strain evidence="1 2">1NES1</strain>
    </source>
</reference>
<dbReference type="STRING" id="670307.HYPDE_28023"/>
<dbReference type="KEGG" id="hdt:HYPDE_28023"/>
<keyword evidence="2" id="KW-1185">Reference proteome</keyword>
<gene>
    <name evidence="1" type="ORF">HYPDE_28023</name>
</gene>
<protein>
    <recommendedName>
        <fullName evidence="3">YCII-related domain-containing protein</fullName>
    </recommendedName>
</protein>
<evidence type="ECO:0000313" key="1">
    <source>
        <dbReference type="EMBL" id="AGK57284.1"/>
    </source>
</evidence>
<dbReference type="EMBL" id="CP005587">
    <property type="protein sequence ID" value="AGK57284.1"/>
    <property type="molecule type" value="Genomic_DNA"/>
</dbReference>
<dbReference type="HOGENOM" id="CLU_130902_4_0_5"/>
<organism evidence="1 2">
    <name type="scientific">Hyphomicrobium denitrificans 1NES1</name>
    <dbReference type="NCBI Taxonomy" id="670307"/>
    <lineage>
        <taxon>Bacteria</taxon>
        <taxon>Pseudomonadati</taxon>
        <taxon>Pseudomonadota</taxon>
        <taxon>Alphaproteobacteria</taxon>
        <taxon>Hyphomicrobiales</taxon>
        <taxon>Hyphomicrobiaceae</taxon>
        <taxon>Hyphomicrobium</taxon>
    </lineage>
</organism>
<dbReference type="eggNOG" id="ENOG5032TXG">
    <property type="taxonomic scope" value="Bacteria"/>
</dbReference>
<evidence type="ECO:0000313" key="2">
    <source>
        <dbReference type="Proteomes" id="UP000005952"/>
    </source>
</evidence>